<dbReference type="Proteomes" id="UP000823775">
    <property type="component" value="Unassembled WGS sequence"/>
</dbReference>
<sequence>MWDCLFSCNKVQELGFGSMFLYQADSEGLIYRWLTEIVLQLSRPNRCSARGLRGGIMPPPARHCRHTMCLPLSFSPFARSMARIASNNKVTHKFQNSRFPGNNLPSSSGIRMVNHGLIDKGEDYGSSDDEEFDTYLDDKQCDLSDFVDVILGQPTVGTVVKIENDEDDGIYSIITALNLGRYKDLECMADLKEFLLKACHRKDVFSKLSLFLGDQAKNVGLMVSQLVVNLPPQLLPPLYDALFDEVSWATEDELKLRSSFCFKFYLVISKIYKHKNADKQNMDLVVIKQCIHWARPKLSRVKLLVLQFFRCTHSWMRLMRQVLFS</sequence>
<dbReference type="Pfam" id="PF13862">
    <property type="entry name" value="BCCIP"/>
    <property type="match status" value="1"/>
</dbReference>
<protein>
    <submittedName>
        <fullName evidence="2">Uncharacterized protein</fullName>
    </submittedName>
</protein>
<comment type="similarity">
    <text evidence="1">Belongs to the BCP1 family.</text>
</comment>
<comment type="caution">
    <text evidence="2">The sequence shown here is derived from an EMBL/GenBank/DDBJ whole genome shotgun (WGS) entry which is preliminary data.</text>
</comment>
<evidence type="ECO:0000313" key="2">
    <source>
        <dbReference type="EMBL" id="MCD7446146.1"/>
    </source>
</evidence>
<accession>A0ABS8RH17</accession>
<dbReference type="PANTHER" id="PTHR13261">
    <property type="entry name" value="BRCA2 AND CDKN1A INTERACTING PROTEIN"/>
    <property type="match status" value="1"/>
</dbReference>
<reference evidence="2 3" key="1">
    <citation type="journal article" date="2021" name="BMC Genomics">
        <title>Datura genome reveals duplications of psychoactive alkaloid biosynthetic genes and high mutation rate following tissue culture.</title>
        <authorList>
            <person name="Rajewski A."/>
            <person name="Carter-House D."/>
            <person name="Stajich J."/>
            <person name="Litt A."/>
        </authorList>
    </citation>
    <scope>NUCLEOTIDE SEQUENCE [LARGE SCALE GENOMIC DNA]</scope>
    <source>
        <strain evidence="2">AR-01</strain>
    </source>
</reference>
<evidence type="ECO:0000256" key="1">
    <source>
        <dbReference type="ARBA" id="ARBA00006781"/>
    </source>
</evidence>
<name>A0ABS8RH17_DATST</name>
<organism evidence="2 3">
    <name type="scientific">Datura stramonium</name>
    <name type="common">Jimsonweed</name>
    <name type="synonym">Common thornapple</name>
    <dbReference type="NCBI Taxonomy" id="4076"/>
    <lineage>
        <taxon>Eukaryota</taxon>
        <taxon>Viridiplantae</taxon>
        <taxon>Streptophyta</taxon>
        <taxon>Embryophyta</taxon>
        <taxon>Tracheophyta</taxon>
        <taxon>Spermatophyta</taxon>
        <taxon>Magnoliopsida</taxon>
        <taxon>eudicotyledons</taxon>
        <taxon>Gunneridae</taxon>
        <taxon>Pentapetalae</taxon>
        <taxon>asterids</taxon>
        <taxon>lamiids</taxon>
        <taxon>Solanales</taxon>
        <taxon>Solanaceae</taxon>
        <taxon>Solanoideae</taxon>
        <taxon>Datureae</taxon>
        <taxon>Datura</taxon>
    </lineage>
</organism>
<evidence type="ECO:0000313" key="3">
    <source>
        <dbReference type="Proteomes" id="UP000823775"/>
    </source>
</evidence>
<gene>
    <name evidence="2" type="ORF">HAX54_041531</name>
</gene>
<proteinExistence type="inferred from homology"/>
<dbReference type="PANTHER" id="PTHR13261:SF0">
    <property type="entry name" value="BRCA2 AND CDKN1A-INTERACTING PROTEIN"/>
    <property type="match status" value="1"/>
</dbReference>
<dbReference type="InterPro" id="IPR025602">
    <property type="entry name" value="BCP1_family"/>
</dbReference>
<dbReference type="EMBL" id="JACEIK010000006">
    <property type="protein sequence ID" value="MCD7446146.1"/>
    <property type="molecule type" value="Genomic_DNA"/>
</dbReference>
<keyword evidence="3" id="KW-1185">Reference proteome</keyword>